<evidence type="ECO:0000256" key="1">
    <source>
        <dbReference type="SAM" id="MobiDB-lite"/>
    </source>
</evidence>
<dbReference type="VEuPathDB" id="FungiDB:JI435_406580"/>
<feature type="compositionally biased region" description="Basic and acidic residues" evidence="1">
    <location>
        <begin position="12"/>
        <end position="25"/>
    </location>
</feature>
<accession>A0A7U2F1F3</accession>
<evidence type="ECO:0000313" key="2">
    <source>
        <dbReference type="EMBL" id="QRC94955.1"/>
    </source>
</evidence>
<organism evidence="2 3">
    <name type="scientific">Phaeosphaeria nodorum (strain SN15 / ATCC MYA-4574 / FGSC 10173)</name>
    <name type="common">Glume blotch fungus</name>
    <name type="synonym">Parastagonospora nodorum</name>
    <dbReference type="NCBI Taxonomy" id="321614"/>
    <lineage>
        <taxon>Eukaryota</taxon>
        <taxon>Fungi</taxon>
        <taxon>Dikarya</taxon>
        <taxon>Ascomycota</taxon>
        <taxon>Pezizomycotina</taxon>
        <taxon>Dothideomycetes</taxon>
        <taxon>Pleosporomycetidae</taxon>
        <taxon>Pleosporales</taxon>
        <taxon>Pleosporineae</taxon>
        <taxon>Phaeosphaeriaceae</taxon>
        <taxon>Parastagonospora</taxon>
    </lineage>
</organism>
<reference evidence="3" key="1">
    <citation type="journal article" date="2021" name="BMC Genomics">
        <title>Chromosome-level genome assembly and manually-curated proteome of model necrotroph Parastagonospora nodorum Sn15 reveals a genome-wide trove of candidate effector homologs, and redundancy of virulence-related functions within an accessory chromosome.</title>
        <authorList>
            <person name="Bertazzoni S."/>
            <person name="Jones D.A.B."/>
            <person name="Phan H.T."/>
            <person name="Tan K.-C."/>
            <person name="Hane J.K."/>
        </authorList>
    </citation>
    <scope>NUCLEOTIDE SEQUENCE [LARGE SCALE GENOMIC DNA]</scope>
    <source>
        <strain evidence="3">SN15 / ATCC MYA-4574 / FGSC 10173)</strain>
    </source>
</reference>
<gene>
    <name evidence="2" type="ORF">JI435_406580</name>
</gene>
<feature type="region of interest" description="Disordered" evidence="1">
    <location>
        <begin position="1"/>
        <end position="25"/>
    </location>
</feature>
<name>A0A7U2F1F3_PHANO</name>
<dbReference type="EMBL" id="CP069027">
    <property type="protein sequence ID" value="QRC94955.1"/>
    <property type="molecule type" value="Genomic_DNA"/>
</dbReference>
<sequence length="100" mass="11128">MQRNKTWGTRRQWRDTGHAVGSRKEGQVEERYWSARVQSQGFNRLVSCVGLAGCGQEAPARWTSRPTCAHRASALPEEEAATAAVILLAAVASQHHKCRR</sequence>
<proteinExistence type="predicted"/>
<dbReference type="AlphaFoldDB" id="A0A7U2F1F3"/>
<keyword evidence="3" id="KW-1185">Reference proteome</keyword>
<protein>
    <submittedName>
        <fullName evidence="2">Uncharacterized protein</fullName>
    </submittedName>
</protein>
<dbReference type="Proteomes" id="UP000663193">
    <property type="component" value="Chromosome 5"/>
</dbReference>
<evidence type="ECO:0000313" key="3">
    <source>
        <dbReference type="Proteomes" id="UP000663193"/>
    </source>
</evidence>